<proteinExistence type="predicted"/>
<evidence type="ECO:0000313" key="1">
    <source>
        <dbReference type="EMBL" id="NNH78159.1"/>
    </source>
</evidence>
<organism evidence="1 2">
    <name type="scientific">Acinetobacter terrae</name>
    <dbReference type="NCBI Taxonomy" id="2731247"/>
    <lineage>
        <taxon>Bacteria</taxon>
        <taxon>Pseudomonadati</taxon>
        <taxon>Pseudomonadota</taxon>
        <taxon>Gammaproteobacteria</taxon>
        <taxon>Moraxellales</taxon>
        <taxon>Moraxellaceae</taxon>
        <taxon>Acinetobacter</taxon>
        <taxon>Acinetobacter Taxon 24</taxon>
    </lineage>
</organism>
<name>A0A7Y2RGK3_9GAMM</name>
<gene>
    <name evidence="1" type="ORF">HLH17_10865</name>
</gene>
<dbReference type="AlphaFoldDB" id="A0A7Y2RGK3"/>
<accession>A0A7Y2RGK3</accession>
<dbReference type="SUPFAM" id="SSF47413">
    <property type="entry name" value="lambda repressor-like DNA-binding domains"/>
    <property type="match status" value="1"/>
</dbReference>
<protein>
    <submittedName>
        <fullName evidence="1">Uncharacterized protein</fullName>
    </submittedName>
</protein>
<dbReference type="EMBL" id="JABERL010000028">
    <property type="protein sequence ID" value="NNH78159.1"/>
    <property type="molecule type" value="Genomic_DNA"/>
</dbReference>
<dbReference type="GO" id="GO:0003677">
    <property type="term" value="F:DNA binding"/>
    <property type="evidence" value="ECO:0007669"/>
    <property type="project" value="InterPro"/>
</dbReference>
<sequence length="190" mass="21442">MALPLLVLPSLLASVATSSIILRSLSKASSEISNSEQSTLQKQSEKKLITIGGIYGWILEGLRKEWEYTQSNMAFCLALTSKSNYYKIEKCLTEIDINQLYYFCSEMQLPILEVLILHNKICETASKLGIEIIMDKKITALDNTEVVLLSEYLILLDIAEAREIKKAFSTLANIPTEEHIRNIKLQSLIK</sequence>
<dbReference type="InterPro" id="IPR010982">
    <property type="entry name" value="Lambda_DNA-bd_dom_sf"/>
</dbReference>
<dbReference type="Gene3D" id="1.10.260.40">
    <property type="entry name" value="lambda repressor-like DNA-binding domains"/>
    <property type="match status" value="1"/>
</dbReference>
<comment type="caution">
    <text evidence="1">The sequence shown here is derived from an EMBL/GenBank/DDBJ whole genome shotgun (WGS) entry which is preliminary data.</text>
</comment>
<reference evidence="1 2" key="1">
    <citation type="submission" date="2020-04" db="EMBL/GenBank/DDBJ databases">
        <title>Acinetobacter Taxon 24.</title>
        <authorList>
            <person name="Nemec A."/>
            <person name="Radolfova-Krizova L."/>
            <person name="Higgins P.G."/>
            <person name="Spanelova P."/>
        </authorList>
    </citation>
    <scope>NUCLEOTIDE SEQUENCE [LARGE SCALE GENOMIC DNA]</scope>
    <source>
        <strain evidence="1 2">ANC 5380</strain>
    </source>
</reference>
<evidence type="ECO:0000313" key="2">
    <source>
        <dbReference type="Proteomes" id="UP000569202"/>
    </source>
</evidence>
<dbReference type="Proteomes" id="UP000569202">
    <property type="component" value="Unassembled WGS sequence"/>
</dbReference>
<dbReference type="RefSeq" id="WP_171540628.1">
    <property type="nucleotide sequence ID" value="NZ_JABERL010000028.1"/>
</dbReference>